<dbReference type="OrthoDB" id="9800108at2"/>
<dbReference type="InterPro" id="IPR036428">
    <property type="entry name" value="PCD_sf"/>
</dbReference>
<dbReference type="InterPro" id="IPR001533">
    <property type="entry name" value="Pterin_deHydtase"/>
</dbReference>
<dbReference type="Gene3D" id="3.30.1360.20">
    <property type="entry name" value="Transcriptional coactivator/pterin dehydratase"/>
    <property type="match status" value="1"/>
</dbReference>
<organism evidence="5 6">
    <name type="scientific">Crateriforma conspicua</name>
    <dbReference type="NCBI Taxonomy" id="2527996"/>
    <lineage>
        <taxon>Bacteria</taxon>
        <taxon>Pseudomonadati</taxon>
        <taxon>Planctomycetota</taxon>
        <taxon>Planctomycetia</taxon>
        <taxon>Planctomycetales</taxon>
        <taxon>Planctomycetaceae</taxon>
        <taxon>Crateriforma</taxon>
    </lineage>
</organism>
<dbReference type="SUPFAM" id="SSF55248">
    <property type="entry name" value="PCD-like"/>
    <property type="match status" value="1"/>
</dbReference>
<evidence type="ECO:0000256" key="4">
    <source>
        <dbReference type="HAMAP-Rule" id="MF_00434"/>
    </source>
</evidence>
<dbReference type="PANTHER" id="PTHR12599">
    <property type="entry name" value="PTERIN-4-ALPHA-CARBINOLAMINE DEHYDRATASE"/>
    <property type="match status" value="1"/>
</dbReference>
<comment type="caution">
    <text evidence="5">The sequence shown here is derived from an EMBL/GenBank/DDBJ whole genome shotgun (WGS) entry which is preliminary data.</text>
</comment>
<dbReference type="NCBIfam" id="NF002017">
    <property type="entry name" value="PRK00823.1-2"/>
    <property type="match status" value="1"/>
</dbReference>
<sequence>MPDDDRPQPNLESVLQKHCRPCEGGVPTLTGDELDALMPTISRWSVSDDGRWIRRKFNFRNFVEAVGLLNEIAALAEREQHHPDLHLTGYRHLTVDLTTHAIGGLSENDVILAAKIDQLADSPGQGSSDR</sequence>
<dbReference type="EC" id="4.2.1.96" evidence="4"/>
<comment type="catalytic activity">
    <reaction evidence="1 4">
        <text>(4aS,6R)-4a-hydroxy-L-erythro-5,6,7,8-tetrahydrobiopterin = (6R)-L-erythro-6,7-dihydrobiopterin + H2O</text>
        <dbReference type="Rhea" id="RHEA:11920"/>
        <dbReference type="ChEBI" id="CHEBI:15377"/>
        <dbReference type="ChEBI" id="CHEBI:15642"/>
        <dbReference type="ChEBI" id="CHEBI:43120"/>
        <dbReference type="EC" id="4.2.1.96"/>
    </reaction>
</comment>
<dbReference type="Pfam" id="PF01329">
    <property type="entry name" value="Pterin_4a"/>
    <property type="match status" value="1"/>
</dbReference>
<evidence type="ECO:0000313" key="6">
    <source>
        <dbReference type="Proteomes" id="UP000316476"/>
    </source>
</evidence>
<accession>A0A5C6FQM0</accession>
<dbReference type="GO" id="GO:0008124">
    <property type="term" value="F:4-alpha-hydroxytetrahydrobiopterin dehydratase activity"/>
    <property type="evidence" value="ECO:0007669"/>
    <property type="project" value="UniProtKB-UniRule"/>
</dbReference>
<proteinExistence type="inferred from homology"/>
<dbReference type="RefSeq" id="WP_146415587.1">
    <property type="nucleotide sequence ID" value="NZ_SJPZ01000002.1"/>
</dbReference>
<dbReference type="GO" id="GO:0006729">
    <property type="term" value="P:tetrahydrobiopterin biosynthetic process"/>
    <property type="evidence" value="ECO:0007669"/>
    <property type="project" value="InterPro"/>
</dbReference>
<dbReference type="CDD" id="cd00913">
    <property type="entry name" value="PCD_DCoH_subfamily_a"/>
    <property type="match status" value="1"/>
</dbReference>
<name>A0A5C6FQM0_9PLAN</name>
<dbReference type="HAMAP" id="MF_00434">
    <property type="entry name" value="Pterin_4_alpha"/>
    <property type="match status" value="1"/>
</dbReference>
<reference evidence="5 6" key="1">
    <citation type="submission" date="2019-02" db="EMBL/GenBank/DDBJ databases">
        <title>Deep-cultivation of Planctomycetes and their phenomic and genomic characterization uncovers novel biology.</title>
        <authorList>
            <person name="Wiegand S."/>
            <person name="Jogler M."/>
            <person name="Boedeker C."/>
            <person name="Pinto D."/>
            <person name="Vollmers J."/>
            <person name="Rivas-Marin E."/>
            <person name="Kohn T."/>
            <person name="Peeters S.H."/>
            <person name="Heuer A."/>
            <person name="Rast P."/>
            <person name="Oberbeckmann S."/>
            <person name="Bunk B."/>
            <person name="Jeske O."/>
            <person name="Meyerdierks A."/>
            <person name="Storesund J.E."/>
            <person name="Kallscheuer N."/>
            <person name="Luecker S."/>
            <person name="Lage O.M."/>
            <person name="Pohl T."/>
            <person name="Merkel B.J."/>
            <person name="Hornburger P."/>
            <person name="Mueller R.-W."/>
            <person name="Bruemmer F."/>
            <person name="Labrenz M."/>
            <person name="Spormann A.M."/>
            <person name="Op Den Camp H."/>
            <person name="Overmann J."/>
            <person name="Amann R."/>
            <person name="Jetten M.S.M."/>
            <person name="Mascher T."/>
            <person name="Medema M.H."/>
            <person name="Devos D.P."/>
            <person name="Kaster A.-K."/>
            <person name="Ovreas L."/>
            <person name="Rohde M."/>
            <person name="Galperin M.Y."/>
            <person name="Jogler C."/>
        </authorList>
    </citation>
    <scope>NUCLEOTIDE SEQUENCE [LARGE SCALE GENOMIC DNA]</scope>
    <source>
        <strain evidence="5 6">V7</strain>
    </source>
</reference>
<dbReference type="PANTHER" id="PTHR12599:SF0">
    <property type="entry name" value="PTERIN-4-ALPHA-CARBINOLAMINE DEHYDRATASE"/>
    <property type="match status" value="1"/>
</dbReference>
<dbReference type="AlphaFoldDB" id="A0A5C6FQM0"/>
<comment type="similarity">
    <text evidence="2 4">Belongs to the pterin-4-alpha-carbinolamine dehydratase family.</text>
</comment>
<dbReference type="Proteomes" id="UP000316476">
    <property type="component" value="Unassembled WGS sequence"/>
</dbReference>
<evidence type="ECO:0000256" key="2">
    <source>
        <dbReference type="ARBA" id="ARBA00006472"/>
    </source>
</evidence>
<gene>
    <name evidence="5" type="ORF">V7x_46050</name>
</gene>
<keyword evidence="3 4" id="KW-0456">Lyase</keyword>
<evidence type="ECO:0000313" key="5">
    <source>
        <dbReference type="EMBL" id="TWU62868.1"/>
    </source>
</evidence>
<dbReference type="EMBL" id="SJPZ01000002">
    <property type="protein sequence ID" value="TWU62868.1"/>
    <property type="molecule type" value="Genomic_DNA"/>
</dbReference>
<evidence type="ECO:0000256" key="1">
    <source>
        <dbReference type="ARBA" id="ARBA00001554"/>
    </source>
</evidence>
<evidence type="ECO:0000256" key="3">
    <source>
        <dbReference type="ARBA" id="ARBA00023239"/>
    </source>
</evidence>
<protein>
    <recommendedName>
        <fullName evidence="4">Putative pterin-4-alpha-carbinolamine dehydratase</fullName>
        <shortName evidence="4">PHS</shortName>
        <ecNumber evidence="4">4.2.1.96</ecNumber>
    </recommendedName>
    <alternativeName>
        <fullName evidence="4">4-alpha-hydroxy-tetrahydropterin dehydratase</fullName>
    </alternativeName>
    <alternativeName>
        <fullName evidence="4">Pterin carbinolamine dehydratase</fullName>
        <shortName evidence="4">PCD</shortName>
    </alternativeName>
</protein>